<sequence length="485" mass="54036">MSTPRYKKKYFAPSPSTRAFANPAPQLIAEITRGDLFELPNPNAKITGVEHLASYNWLEKPRLTICVPGSPPLWSPPPGPHHLVRPDSGLEYIDQNAARNPRSPLEPLFRTLYTQHPDFEISDIDLVTDRNNLRKLLRFVKGTKTDPFRIRVEIVGGRTALFTRWESETMCRVRAGRGGYGHNFENAYTTKLIGSTGHHRIITYQFGGMKLVVRHETDGYLPPTLGLNPVTTPENPVESIQDVLGRLSLSTQAPTSSRQPPSLTIDPLGRTVDLSSTIEIKTRVANKRLKMGEIFPQLWISQTPFLATGYHYDGVFGKVEPRDVTPEVRQWEHDNLDLLTRLASVIKRIVAVVKGCPGGKGVVIFEGGDKLVIVAGDQRQQALPDDLYEKWQAKTQKESEEEKTVEATSDVTAESTEKSSKITQLDTIALTKVQGKQIQSKKSDTQKTKAKENKAPETDGGVKIKATQEHYETEQTEGGVALNEV</sequence>
<dbReference type="EMBL" id="ML977171">
    <property type="protein sequence ID" value="KAF1983981.1"/>
    <property type="molecule type" value="Genomic_DNA"/>
</dbReference>
<gene>
    <name evidence="2" type="ORF">K402DRAFT_337335</name>
</gene>
<dbReference type="OrthoDB" id="420564at2759"/>
<protein>
    <recommendedName>
        <fullName evidence="4">Geranylgeranyl pyrophosphate synthetase</fullName>
    </recommendedName>
</protein>
<dbReference type="PANTHER" id="PTHR35179:SF2">
    <property type="entry name" value="START DOMAIN-CONTAINING PROTEIN"/>
    <property type="match status" value="1"/>
</dbReference>
<accession>A0A6G1GSR1</accession>
<keyword evidence="3" id="KW-1185">Reference proteome</keyword>
<evidence type="ECO:0000313" key="3">
    <source>
        <dbReference type="Proteomes" id="UP000800041"/>
    </source>
</evidence>
<dbReference type="PANTHER" id="PTHR35179">
    <property type="entry name" value="PROTEIN CBG02620"/>
    <property type="match status" value="1"/>
</dbReference>
<organism evidence="2 3">
    <name type="scientific">Aulographum hederae CBS 113979</name>
    <dbReference type="NCBI Taxonomy" id="1176131"/>
    <lineage>
        <taxon>Eukaryota</taxon>
        <taxon>Fungi</taxon>
        <taxon>Dikarya</taxon>
        <taxon>Ascomycota</taxon>
        <taxon>Pezizomycotina</taxon>
        <taxon>Dothideomycetes</taxon>
        <taxon>Pleosporomycetidae</taxon>
        <taxon>Aulographales</taxon>
        <taxon>Aulographaceae</taxon>
    </lineage>
</organism>
<evidence type="ECO:0008006" key="4">
    <source>
        <dbReference type="Google" id="ProtNLM"/>
    </source>
</evidence>
<feature type="compositionally biased region" description="Basic and acidic residues" evidence="1">
    <location>
        <begin position="441"/>
        <end position="473"/>
    </location>
</feature>
<feature type="region of interest" description="Disordered" evidence="1">
    <location>
        <begin position="394"/>
        <end position="418"/>
    </location>
</feature>
<dbReference type="AlphaFoldDB" id="A0A6G1GSR1"/>
<evidence type="ECO:0000313" key="2">
    <source>
        <dbReference type="EMBL" id="KAF1983981.1"/>
    </source>
</evidence>
<evidence type="ECO:0000256" key="1">
    <source>
        <dbReference type="SAM" id="MobiDB-lite"/>
    </source>
</evidence>
<feature type="compositionally biased region" description="Basic and acidic residues" evidence="1">
    <location>
        <begin position="394"/>
        <end position="405"/>
    </location>
</feature>
<name>A0A6G1GSR1_9PEZI</name>
<proteinExistence type="predicted"/>
<reference evidence="2" key="1">
    <citation type="journal article" date="2020" name="Stud. Mycol.">
        <title>101 Dothideomycetes genomes: a test case for predicting lifestyles and emergence of pathogens.</title>
        <authorList>
            <person name="Haridas S."/>
            <person name="Albert R."/>
            <person name="Binder M."/>
            <person name="Bloem J."/>
            <person name="Labutti K."/>
            <person name="Salamov A."/>
            <person name="Andreopoulos B."/>
            <person name="Baker S."/>
            <person name="Barry K."/>
            <person name="Bills G."/>
            <person name="Bluhm B."/>
            <person name="Cannon C."/>
            <person name="Castanera R."/>
            <person name="Culley D."/>
            <person name="Daum C."/>
            <person name="Ezra D."/>
            <person name="Gonzalez J."/>
            <person name="Henrissat B."/>
            <person name="Kuo A."/>
            <person name="Liang C."/>
            <person name="Lipzen A."/>
            <person name="Lutzoni F."/>
            <person name="Magnuson J."/>
            <person name="Mondo S."/>
            <person name="Nolan M."/>
            <person name="Ohm R."/>
            <person name="Pangilinan J."/>
            <person name="Park H.-J."/>
            <person name="Ramirez L."/>
            <person name="Alfaro M."/>
            <person name="Sun H."/>
            <person name="Tritt A."/>
            <person name="Yoshinaga Y."/>
            <person name="Zwiers L.-H."/>
            <person name="Turgeon B."/>
            <person name="Goodwin S."/>
            <person name="Spatafora J."/>
            <person name="Crous P."/>
            <person name="Grigoriev I."/>
        </authorList>
    </citation>
    <scope>NUCLEOTIDE SEQUENCE</scope>
    <source>
        <strain evidence="2">CBS 113979</strain>
    </source>
</reference>
<dbReference type="Proteomes" id="UP000800041">
    <property type="component" value="Unassembled WGS sequence"/>
</dbReference>
<feature type="region of interest" description="Disordered" evidence="1">
    <location>
        <begin position="435"/>
        <end position="485"/>
    </location>
</feature>